<proteinExistence type="predicted"/>
<keyword evidence="2" id="KW-0276">Fatty acid metabolism</keyword>
<dbReference type="InterPro" id="IPR000873">
    <property type="entry name" value="AMP-dep_synth/lig_dom"/>
</dbReference>
<gene>
    <name evidence="5" type="ORF">GCM10007924_30300</name>
</gene>
<dbReference type="InterPro" id="IPR020459">
    <property type="entry name" value="AMP-binding"/>
</dbReference>
<keyword evidence="3" id="KW-0443">Lipid metabolism</keyword>
<evidence type="ECO:0000313" key="6">
    <source>
        <dbReference type="Proteomes" id="UP001161409"/>
    </source>
</evidence>
<dbReference type="PANTHER" id="PTHR43272:SF32">
    <property type="entry name" value="AMP-DEPENDENT SYNTHETASE_LIGASE DOMAIN-CONTAINING PROTEIN"/>
    <property type="match status" value="1"/>
</dbReference>
<dbReference type="PROSITE" id="PS00455">
    <property type="entry name" value="AMP_BINDING"/>
    <property type="match status" value="1"/>
</dbReference>
<sequence>MKSEVQECDTFPKLLLRNARQRPDAPAFREKEFGIWQTYSWKDVYENARALALGFSELGVKRGDAIAIIGSNRPQLYWVFAAAQAVGALPVPIYQDGVAEEVQYVLDHAEAKVVVAEDQEQVDKVLSIMDQCPTITHLIYKEPRGMRHYTQPFILSYEAVQEKGRAFDAAHPGFYEAEVDKAKGSDIATILYTSGTTGRPKGVMLSFDNMVTCGRLSVEFENLTEKDKVLSYLPMAWVGDHLFSYSQASQAGFSVNCPESAETVLTDLREIGPTYYFAPPAIFENMLTQMMIRIEDASKIKQKMFHYFIDVAKRCGVQILEGKPVSFLDRLLYTIGDFLVYGPLKNTLGFSEIRVAYTAGAPMGPEVFKFYRSLGLNLKQLYGQTESCAYVCIQNDKDVRPDTVGPPAPGCEVKLDETTGEVLYRSPGSFVGYYKNDEATQETKTTDGWVHTGDAGIMTDDGQLKIIDRAKDVGKLEDGTLFAPQYIENKLKFFPSISEAVCHGADKDTVTAFINIDLEAVGNWAERRGISYTSYQDLANRDEVYSLVKEGVEQVNRDLAIDSELAGAQISRFLILPKALDADDGELTRTRKVRRRIVAERYGTLIDALFSNDETAYIESQMTFEDGRTGVLKATVKVWDAETYPAVRAAS</sequence>
<protein>
    <submittedName>
        <fullName evidence="5">AMP-binding protein</fullName>
    </submittedName>
</protein>
<dbReference type="EMBL" id="BSNF01000010">
    <property type="protein sequence ID" value="GLQ07808.1"/>
    <property type="molecule type" value="Genomic_DNA"/>
</dbReference>
<name>A0ABQ5U7C2_9PROT</name>
<dbReference type="PRINTS" id="PR00154">
    <property type="entry name" value="AMPBINDING"/>
</dbReference>
<evidence type="ECO:0000313" key="5">
    <source>
        <dbReference type="EMBL" id="GLQ07808.1"/>
    </source>
</evidence>
<keyword evidence="6" id="KW-1185">Reference proteome</keyword>
<reference evidence="5" key="2">
    <citation type="submission" date="2023-01" db="EMBL/GenBank/DDBJ databases">
        <title>Draft genome sequence of Sneathiella chinensis strain NBRC 103408.</title>
        <authorList>
            <person name="Sun Q."/>
            <person name="Mori K."/>
        </authorList>
    </citation>
    <scope>NUCLEOTIDE SEQUENCE</scope>
    <source>
        <strain evidence="5">NBRC 103408</strain>
    </source>
</reference>
<dbReference type="Proteomes" id="UP001161409">
    <property type="component" value="Unassembled WGS sequence"/>
</dbReference>
<evidence type="ECO:0000259" key="4">
    <source>
        <dbReference type="Pfam" id="PF00501"/>
    </source>
</evidence>
<dbReference type="Pfam" id="PF00501">
    <property type="entry name" value="AMP-binding"/>
    <property type="match status" value="1"/>
</dbReference>
<organism evidence="5 6">
    <name type="scientific">Sneathiella chinensis</name>
    <dbReference type="NCBI Taxonomy" id="349750"/>
    <lineage>
        <taxon>Bacteria</taxon>
        <taxon>Pseudomonadati</taxon>
        <taxon>Pseudomonadota</taxon>
        <taxon>Alphaproteobacteria</taxon>
        <taxon>Sneathiellales</taxon>
        <taxon>Sneathiellaceae</taxon>
        <taxon>Sneathiella</taxon>
    </lineage>
</organism>
<dbReference type="SUPFAM" id="SSF56801">
    <property type="entry name" value="Acetyl-CoA synthetase-like"/>
    <property type="match status" value="1"/>
</dbReference>
<dbReference type="InterPro" id="IPR042099">
    <property type="entry name" value="ANL_N_sf"/>
</dbReference>
<evidence type="ECO:0000256" key="1">
    <source>
        <dbReference type="ARBA" id="ARBA00022598"/>
    </source>
</evidence>
<dbReference type="Gene3D" id="3.40.50.12780">
    <property type="entry name" value="N-terminal domain of ligase-like"/>
    <property type="match status" value="1"/>
</dbReference>
<accession>A0ABQ5U7C2</accession>
<feature type="domain" description="AMP-dependent synthetase/ligase" evidence="4">
    <location>
        <begin position="17"/>
        <end position="434"/>
    </location>
</feature>
<dbReference type="InterPro" id="IPR020845">
    <property type="entry name" value="AMP-binding_CS"/>
</dbReference>
<evidence type="ECO:0000256" key="3">
    <source>
        <dbReference type="ARBA" id="ARBA00023098"/>
    </source>
</evidence>
<comment type="caution">
    <text evidence="5">The sequence shown here is derived from an EMBL/GenBank/DDBJ whole genome shotgun (WGS) entry which is preliminary data.</text>
</comment>
<reference evidence="5" key="1">
    <citation type="journal article" date="2014" name="Int. J. Syst. Evol. Microbiol.">
        <title>Complete genome of a new Firmicutes species belonging to the dominant human colonic microbiota ('Ruminococcus bicirculans') reveals two chromosomes and a selective capacity to utilize plant glucans.</title>
        <authorList>
            <consortium name="NISC Comparative Sequencing Program"/>
            <person name="Wegmann U."/>
            <person name="Louis P."/>
            <person name="Goesmann A."/>
            <person name="Henrissat B."/>
            <person name="Duncan S.H."/>
            <person name="Flint H.J."/>
        </authorList>
    </citation>
    <scope>NUCLEOTIDE SEQUENCE</scope>
    <source>
        <strain evidence="5">NBRC 103408</strain>
    </source>
</reference>
<dbReference type="RefSeq" id="WP_206374741.1">
    <property type="nucleotide sequence ID" value="NZ_BSNF01000010.1"/>
</dbReference>
<dbReference type="PANTHER" id="PTHR43272">
    <property type="entry name" value="LONG-CHAIN-FATTY-ACID--COA LIGASE"/>
    <property type="match status" value="1"/>
</dbReference>
<keyword evidence="1" id="KW-0436">Ligase</keyword>
<evidence type="ECO:0000256" key="2">
    <source>
        <dbReference type="ARBA" id="ARBA00022832"/>
    </source>
</evidence>